<proteinExistence type="predicted"/>
<evidence type="ECO:0008006" key="2">
    <source>
        <dbReference type="Google" id="ProtNLM"/>
    </source>
</evidence>
<comment type="caution">
    <text evidence="1">The sequence shown here is derived from an EMBL/GenBank/DDBJ whole genome shotgun (WGS) entry which is preliminary data.</text>
</comment>
<gene>
    <name evidence="1" type="ORF">LCGC14_1518460</name>
</gene>
<reference evidence="1" key="1">
    <citation type="journal article" date="2015" name="Nature">
        <title>Complex archaea that bridge the gap between prokaryotes and eukaryotes.</title>
        <authorList>
            <person name="Spang A."/>
            <person name="Saw J.H."/>
            <person name="Jorgensen S.L."/>
            <person name="Zaremba-Niedzwiedzka K."/>
            <person name="Martijn J."/>
            <person name="Lind A.E."/>
            <person name="van Eijk R."/>
            <person name="Schleper C."/>
            <person name="Guy L."/>
            <person name="Ettema T.J."/>
        </authorList>
    </citation>
    <scope>NUCLEOTIDE SEQUENCE</scope>
</reference>
<feature type="non-terminal residue" evidence="1">
    <location>
        <position position="1"/>
    </location>
</feature>
<accession>A0A0F9IZB6</accession>
<evidence type="ECO:0000313" key="1">
    <source>
        <dbReference type="EMBL" id="KKM62749.1"/>
    </source>
</evidence>
<dbReference type="AlphaFoldDB" id="A0A0F9IZB6"/>
<sequence>DLSIPDEMAVKRLLRRATIENRPDDTEEIIQTRLNVYHTNNDAIIQYYKGEERYYKLDGSGTPKDTMDLAVQIILEQAEKVIKEKENEVS</sequence>
<dbReference type="SUPFAM" id="SSF52540">
    <property type="entry name" value="P-loop containing nucleoside triphosphate hydrolases"/>
    <property type="match status" value="1"/>
</dbReference>
<dbReference type="Pfam" id="PF00406">
    <property type="entry name" value="ADK"/>
    <property type="match status" value="1"/>
</dbReference>
<dbReference type="EMBL" id="LAZR01011234">
    <property type="protein sequence ID" value="KKM62749.1"/>
    <property type="molecule type" value="Genomic_DNA"/>
</dbReference>
<organism evidence="1">
    <name type="scientific">marine sediment metagenome</name>
    <dbReference type="NCBI Taxonomy" id="412755"/>
    <lineage>
        <taxon>unclassified sequences</taxon>
        <taxon>metagenomes</taxon>
        <taxon>ecological metagenomes</taxon>
    </lineage>
</organism>
<dbReference type="InterPro" id="IPR027417">
    <property type="entry name" value="P-loop_NTPase"/>
</dbReference>
<name>A0A0F9IZB6_9ZZZZ</name>
<protein>
    <recommendedName>
        <fullName evidence="2">Adenylate kinase</fullName>
    </recommendedName>
</protein>
<dbReference type="Gene3D" id="3.40.50.300">
    <property type="entry name" value="P-loop containing nucleotide triphosphate hydrolases"/>
    <property type="match status" value="1"/>
</dbReference>